<reference evidence="9 11" key="2">
    <citation type="journal article" date="2018" name="Plant J.">
        <title>The Physcomitrella patens chromosome-scale assembly reveals moss genome structure and evolution.</title>
        <authorList>
            <person name="Lang D."/>
            <person name="Ullrich K.K."/>
            <person name="Murat F."/>
            <person name="Fuchs J."/>
            <person name="Jenkins J."/>
            <person name="Haas F.B."/>
            <person name="Piednoel M."/>
            <person name="Gundlach H."/>
            <person name="Van Bel M."/>
            <person name="Meyberg R."/>
            <person name="Vives C."/>
            <person name="Morata J."/>
            <person name="Symeonidi A."/>
            <person name="Hiss M."/>
            <person name="Muchero W."/>
            <person name="Kamisugi Y."/>
            <person name="Saleh O."/>
            <person name="Blanc G."/>
            <person name="Decker E.L."/>
            <person name="van Gessel N."/>
            <person name="Grimwood J."/>
            <person name="Hayes R.D."/>
            <person name="Graham S.W."/>
            <person name="Gunter L.E."/>
            <person name="McDaniel S.F."/>
            <person name="Hoernstein S.N.W."/>
            <person name="Larsson A."/>
            <person name="Li F.W."/>
            <person name="Perroud P.F."/>
            <person name="Phillips J."/>
            <person name="Ranjan P."/>
            <person name="Rokshar D.S."/>
            <person name="Rothfels C.J."/>
            <person name="Schneider L."/>
            <person name="Shu S."/>
            <person name="Stevenson D.W."/>
            <person name="Thummler F."/>
            <person name="Tillich M."/>
            <person name="Villarreal Aguilar J.C."/>
            <person name="Widiez T."/>
            <person name="Wong G.K."/>
            <person name="Wymore A."/>
            <person name="Zhang Y."/>
            <person name="Zimmer A.D."/>
            <person name="Quatrano R.S."/>
            <person name="Mayer K.F.X."/>
            <person name="Goodstein D."/>
            <person name="Casacuberta J.M."/>
            <person name="Vandepoele K."/>
            <person name="Reski R."/>
            <person name="Cuming A.C."/>
            <person name="Tuskan G.A."/>
            <person name="Maumus F."/>
            <person name="Salse J."/>
            <person name="Schmutz J."/>
            <person name="Rensing S.A."/>
        </authorList>
    </citation>
    <scope>NUCLEOTIDE SEQUENCE [LARGE SCALE GENOMIC DNA]</scope>
    <source>
        <strain evidence="10 11">cv. Gransden 2004</strain>
    </source>
</reference>
<dbReference type="GO" id="GO:0030132">
    <property type="term" value="C:clathrin coat of coated pit"/>
    <property type="evidence" value="ECO:0007669"/>
    <property type="project" value="InterPro"/>
</dbReference>
<protein>
    <recommendedName>
        <fullName evidence="7">Clathrin light chain</fullName>
    </recommendedName>
</protein>
<dbReference type="GO" id="GO:0005198">
    <property type="term" value="F:structural molecule activity"/>
    <property type="evidence" value="ECO:0007669"/>
    <property type="project" value="InterPro"/>
</dbReference>
<evidence type="ECO:0000256" key="6">
    <source>
        <dbReference type="ARBA" id="ARBA00023329"/>
    </source>
</evidence>
<keyword evidence="4 7" id="KW-0472">Membrane</keyword>
<reference evidence="9 11" key="1">
    <citation type="journal article" date="2008" name="Science">
        <title>The Physcomitrella genome reveals evolutionary insights into the conquest of land by plants.</title>
        <authorList>
            <person name="Rensing S."/>
            <person name="Lang D."/>
            <person name="Zimmer A."/>
            <person name="Terry A."/>
            <person name="Salamov A."/>
            <person name="Shapiro H."/>
            <person name="Nishiyama T."/>
            <person name="Perroud P.-F."/>
            <person name="Lindquist E."/>
            <person name="Kamisugi Y."/>
            <person name="Tanahashi T."/>
            <person name="Sakakibara K."/>
            <person name="Fujita T."/>
            <person name="Oishi K."/>
            <person name="Shin-I T."/>
            <person name="Kuroki Y."/>
            <person name="Toyoda A."/>
            <person name="Suzuki Y."/>
            <person name="Hashimoto A."/>
            <person name="Yamaguchi K."/>
            <person name="Sugano A."/>
            <person name="Kohara Y."/>
            <person name="Fujiyama A."/>
            <person name="Anterola A."/>
            <person name="Aoki S."/>
            <person name="Ashton N."/>
            <person name="Barbazuk W.B."/>
            <person name="Barker E."/>
            <person name="Bennetzen J."/>
            <person name="Bezanilla M."/>
            <person name="Blankenship R."/>
            <person name="Cho S.H."/>
            <person name="Dutcher S."/>
            <person name="Estelle M."/>
            <person name="Fawcett J.A."/>
            <person name="Gundlach H."/>
            <person name="Hanada K."/>
            <person name="Heyl A."/>
            <person name="Hicks K.A."/>
            <person name="Hugh J."/>
            <person name="Lohr M."/>
            <person name="Mayer K."/>
            <person name="Melkozernov A."/>
            <person name="Murata T."/>
            <person name="Nelson D."/>
            <person name="Pils B."/>
            <person name="Prigge M."/>
            <person name="Reiss B."/>
            <person name="Renner T."/>
            <person name="Rombauts S."/>
            <person name="Rushton P."/>
            <person name="Sanderfoot A."/>
            <person name="Schween G."/>
            <person name="Shiu S.-H."/>
            <person name="Stueber K."/>
            <person name="Theodoulou F.L."/>
            <person name="Tu H."/>
            <person name="Van de Peer Y."/>
            <person name="Verrier P.J."/>
            <person name="Waters E."/>
            <person name="Wood A."/>
            <person name="Yang L."/>
            <person name="Cove D."/>
            <person name="Cuming A."/>
            <person name="Hasebe M."/>
            <person name="Lucas S."/>
            <person name="Mishler D.B."/>
            <person name="Reski R."/>
            <person name="Grigoriev I."/>
            <person name="Quatrano R.S."/>
            <person name="Boore J.L."/>
        </authorList>
    </citation>
    <scope>NUCLEOTIDE SEQUENCE [LARGE SCALE GENOMIC DNA]</scope>
    <source>
        <strain evidence="10 11">cv. Gransden 2004</strain>
    </source>
</reference>
<evidence type="ECO:0000313" key="9">
    <source>
        <dbReference type="EMBL" id="PNR42783.1"/>
    </source>
</evidence>
<dbReference type="GO" id="GO:0072583">
    <property type="term" value="P:clathrin-dependent endocytosis"/>
    <property type="evidence" value="ECO:0000318"/>
    <property type="project" value="GO_Central"/>
</dbReference>
<evidence type="ECO:0000313" key="11">
    <source>
        <dbReference type="Proteomes" id="UP000006727"/>
    </source>
</evidence>
<dbReference type="Proteomes" id="UP000006727">
    <property type="component" value="Chromosome 13"/>
</dbReference>
<accession>A0A2K1JMM6</accession>
<evidence type="ECO:0000256" key="4">
    <source>
        <dbReference type="ARBA" id="ARBA00023136"/>
    </source>
</evidence>
<organism evidence="9">
    <name type="scientific">Physcomitrium patens</name>
    <name type="common">Spreading-leaved earth moss</name>
    <name type="synonym">Physcomitrella patens</name>
    <dbReference type="NCBI Taxonomy" id="3218"/>
    <lineage>
        <taxon>Eukaryota</taxon>
        <taxon>Viridiplantae</taxon>
        <taxon>Streptophyta</taxon>
        <taxon>Embryophyta</taxon>
        <taxon>Bryophyta</taxon>
        <taxon>Bryophytina</taxon>
        <taxon>Bryopsida</taxon>
        <taxon>Funariidae</taxon>
        <taxon>Funariales</taxon>
        <taxon>Funariaceae</taxon>
        <taxon>Physcomitrium</taxon>
    </lineage>
</organism>
<dbReference type="InterPro" id="IPR000996">
    <property type="entry name" value="Clathrin_L-chain"/>
</dbReference>
<dbReference type="Gramene" id="Pp3c13_20171V3.1">
    <property type="protein sequence ID" value="Pp3c13_20171V3.1"/>
    <property type="gene ID" value="Pp3c13_20171"/>
</dbReference>
<dbReference type="EMBL" id="ABEU02000013">
    <property type="protein sequence ID" value="PNR42783.1"/>
    <property type="molecule type" value="Genomic_DNA"/>
</dbReference>
<dbReference type="STRING" id="3218.A0A2K1JMM6"/>
<evidence type="ECO:0000256" key="8">
    <source>
        <dbReference type="SAM" id="Coils"/>
    </source>
</evidence>
<dbReference type="EnsemblPlants" id="Pp3c13_20170V3.1">
    <property type="protein sequence ID" value="Pp3c13_20170V3.1"/>
    <property type="gene ID" value="Pp3c13_20170"/>
</dbReference>
<keyword evidence="11" id="KW-1185">Reference proteome</keyword>
<evidence type="ECO:0000256" key="2">
    <source>
        <dbReference type="ARBA" id="ARBA00004180"/>
    </source>
</evidence>
<evidence type="ECO:0000256" key="1">
    <source>
        <dbReference type="ARBA" id="ARBA00003913"/>
    </source>
</evidence>
<dbReference type="GO" id="GO:0005886">
    <property type="term" value="C:plasma membrane"/>
    <property type="evidence" value="ECO:0000318"/>
    <property type="project" value="GO_Central"/>
</dbReference>
<dbReference type="GO" id="GO:0032050">
    <property type="term" value="F:clathrin heavy chain binding"/>
    <property type="evidence" value="ECO:0000318"/>
    <property type="project" value="GO_Central"/>
</dbReference>
<evidence type="ECO:0000313" key="10">
    <source>
        <dbReference type="EnsemblPlants" id="Pp3c13_20170V3.1"/>
    </source>
</evidence>
<keyword evidence="8" id="KW-0175">Coiled coil</keyword>
<proteinExistence type="inferred from homology"/>
<comment type="similarity">
    <text evidence="3 7">Belongs to the clathrin light chain family.</text>
</comment>
<dbReference type="AlphaFoldDB" id="A0A2K1JMM6"/>
<dbReference type="OrthoDB" id="10658770at2759"/>
<dbReference type="EnsemblPlants" id="Pp3c13_20171V3.1">
    <property type="protein sequence ID" value="Pp3c13_20171V3.1"/>
    <property type="gene ID" value="Pp3c13_20171"/>
</dbReference>
<dbReference type="GO" id="GO:0030125">
    <property type="term" value="C:clathrin vesicle coat"/>
    <property type="evidence" value="ECO:0000318"/>
    <property type="project" value="GO_Central"/>
</dbReference>
<name>A0A2K1JMM6_PHYPA</name>
<dbReference type="Gramene" id="Pp3c13_20170V3.1">
    <property type="protein sequence ID" value="Pp3c13_20170V3.1"/>
    <property type="gene ID" value="Pp3c13_20170"/>
</dbReference>
<evidence type="ECO:0000256" key="5">
    <source>
        <dbReference type="ARBA" id="ARBA00023176"/>
    </source>
</evidence>
<dbReference type="GO" id="GO:0030130">
    <property type="term" value="C:clathrin coat of trans-Golgi network vesicle"/>
    <property type="evidence" value="ECO:0007669"/>
    <property type="project" value="InterPro"/>
</dbReference>
<gene>
    <name evidence="10" type="primary">LOC112290589</name>
    <name evidence="9" type="ORF">PHYPA_017613</name>
</gene>
<reference evidence="10" key="3">
    <citation type="submission" date="2020-12" db="UniProtKB">
        <authorList>
            <consortium name="EnsemblPlants"/>
        </authorList>
    </citation>
    <scope>IDENTIFICATION</scope>
</reference>
<comment type="function">
    <text evidence="1 7">Clathrin is the major protein of the polyhedral coat of coated pits and vesicles.</text>
</comment>
<evidence type="ECO:0000256" key="3">
    <source>
        <dbReference type="ARBA" id="ARBA00005263"/>
    </source>
</evidence>
<comment type="subcellular location">
    <subcellularLocation>
        <location evidence="2 7">Cytoplasmic vesicle membrane</location>
        <topology evidence="2 7">Peripheral membrane protein</topology>
        <orientation evidence="2 7">Cytoplasmic side</orientation>
    </subcellularLocation>
    <subcellularLocation>
        <location evidence="7">Membrane</location>
        <location evidence="7">Coated pit</location>
        <topology evidence="7">Peripheral membrane protein</topology>
        <orientation evidence="7">Cytoplasmic side</orientation>
    </subcellularLocation>
    <text evidence="7">Cytoplasmic face of coated pits and vesicles.</text>
</comment>
<keyword evidence="5 7" id="KW-0168">Coated pit</keyword>
<evidence type="ECO:0000256" key="7">
    <source>
        <dbReference type="RuleBase" id="RU363137"/>
    </source>
</evidence>
<dbReference type="PANTHER" id="PTHR10639">
    <property type="entry name" value="CLATHRIN LIGHT CHAIN"/>
    <property type="match status" value="1"/>
</dbReference>
<sequence length="288" mass="33060">MHTLVSNRSEIKPQAMLEHELDHDSNNKDGDGAEALQYLFSIDPDAGDYCQPCSYPRHASPAAAPPHVPDSIPHNTLSSSCSYGIQALINNVHRGYINDDDDAPMMSPVPEDLSQQQESETLRQWKRKKELELQEKQRETQIKQDRILEHAAIERENFYKEREVQIEEKKRLNREKETKYRADAEMQQKLVEDNLWAAVAALIDLNGDQTDGMMTANGSGKQISKSQISTPKRVEQRRLKEYAVKPTKKTTDLSRMREILLKLQQRPLVRSSPHFAGKSPLEMERNMQ</sequence>
<dbReference type="GeneID" id="112290589"/>
<dbReference type="RefSeq" id="XP_024392773.1">
    <property type="nucleotide sequence ID" value="XM_024537005.2"/>
</dbReference>
<feature type="coiled-coil region" evidence="8">
    <location>
        <begin position="126"/>
        <end position="179"/>
    </location>
</feature>
<dbReference type="GO" id="GO:0006886">
    <property type="term" value="P:intracellular protein transport"/>
    <property type="evidence" value="ECO:0007669"/>
    <property type="project" value="InterPro"/>
</dbReference>
<dbReference type="PANTHER" id="PTHR10639:SF7">
    <property type="entry name" value="CLATHRIN LIGHT CHAIN"/>
    <property type="match status" value="1"/>
</dbReference>
<keyword evidence="6 7" id="KW-0968">Cytoplasmic vesicle</keyword>
<dbReference type="Pfam" id="PF01086">
    <property type="entry name" value="Clathrin_lg_ch"/>
    <property type="match status" value="1"/>
</dbReference>